<evidence type="ECO:0000313" key="2">
    <source>
        <dbReference type="EMBL" id="KAK5854087.1"/>
    </source>
</evidence>
<comment type="caution">
    <text evidence="2">The sequence shown here is derived from an EMBL/GenBank/DDBJ whole genome shotgun (WGS) entry which is preliminary data.</text>
</comment>
<keyword evidence="3" id="KW-1185">Reference proteome</keyword>
<dbReference type="Proteomes" id="UP001346869">
    <property type="component" value="Unassembled WGS sequence"/>
</dbReference>
<evidence type="ECO:0000313" key="3">
    <source>
        <dbReference type="Proteomes" id="UP001346869"/>
    </source>
</evidence>
<name>A0AAN7X2P0_ELEMC</name>
<dbReference type="AlphaFoldDB" id="A0AAN7X2P0"/>
<organism evidence="2 3">
    <name type="scientific">Eleginops maclovinus</name>
    <name type="common">Patagonian blennie</name>
    <name type="synonym">Eleginus maclovinus</name>
    <dbReference type="NCBI Taxonomy" id="56733"/>
    <lineage>
        <taxon>Eukaryota</taxon>
        <taxon>Metazoa</taxon>
        <taxon>Chordata</taxon>
        <taxon>Craniata</taxon>
        <taxon>Vertebrata</taxon>
        <taxon>Euteleostomi</taxon>
        <taxon>Actinopterygii</taxon>
        <taxon>Neopterygii</taxon>
        <taxon>Teleostei</taxon>
        <taxon>Neoteleostei</taxon>
        <taxon>Acanthomorphata</taxon>
        <taxon>Eupercaria</taxon>
        <taxon>Perciformes</taxon>
        <taxon>Notothenioidei</taxon>
        <taxon>Eleginopidae</taxon>
        <taxon>Eleginops</taxon>
    </lineage>
</organism>
<feature type="compositionally biased region" description="Basic and acidic residues" evidence="1">
    <location>
        <begin position="17"/>
        <end position="29"/>
    </location>
</feature>
<protein>
    <submittedName>
        <fullName evidence="2">Uncharacterized protein</fullName>
    </submittedName>
</protein>
<sequence length="66" mass="7672">MIRNRGMSEALKKTNRNRRERETASRDSWDGPAGLWREELNFPTPSVTIPWVESSTYVKPPTTTHQ</sequence>
<evidence type="ECO:0000256" key="1">
    <source>
        <dbReference type="SAM" id="MobiDB-lite"/>
    </source>
</evidence>
<reference evidence="2 3" key="1">
    <citation type="journal article" date="2023" name="Genes (Basel)">
        <title>Chromosome-Level Genome Assembly and Circadian Gene Repertoire of the Patagonia Blennie Eleginops maclovinus-The Closest Ancestral Proxy of Antarctic Cryonotothenioids.</title>
        <authorList>
            <person name="Cheng C.C."/>
            <person name="Rivera-Colon A.G."/>
            <person name="Minhas B.F."/>
            <person name="Wilson L."/>
            <person name="Rayamajhi N."/>
            <person name="Vargas-Chacoff L."/>
            <person name="Catchen J.M."/>
        </authorList>
    </citation>
    <scope>NUCLEOTIDE SEQUENCE [LARGE SCALE GENOMIC DNA]</scope>
    <source>
        <strain evidence="2">JMC-PN-2008</strain>
    </source>
</reference>
<reference evidence="2 3" key="2">
    <citation type="journal article" date="2023" name="Mol. Biol. Evol.">
        <title>Genomics of Secondarily Temperate Adaptation in the Only Non-Antarctic Icefish.</title>
        <authorList>
            <person name="Rivera-Colon A.G."/>
            <person name="Rayamajhi N."/>
            <person name="Minhas B.F."/>
            <person name="Madrigal G."/>
            <person name="Bilyk K.T."/>
            <person name="Yoon V."/>
            <person name="Hune M."/>
            <person name="Gregory S."/>
            <person name="Cheng C.H.C."/>
            <person name="Catchen J.M."/>
        </authorList>
    </citation>
    <scope>NUCLEOTIDE SEQUENCE [LARGE SCALE GENOMIC DNA]</scope>
    <source>
        <strain evidence="2">JMC-PN-2008</strain>
    </source>
</reference>
<proteinExistence type="predicted"/>
<dbReference type="EMBL" id="JAUZQC010000019">
    <property type="protein sequence ID" value="KAK5854087.1"/>
    <property type="molecule type" value="Genomic_DNA"/>
</dbReference>
<feature type="region of interest" description="Disordered" evidence="1">
    <location>
        <begin position="1"/>
        <end position="35"/>
    </location>
</feature>
<gene>
    <name evidence="2" type="ORF">PBY51_015185</name>
</gene>
<accession>A0AAN7X2P0</accession>